<proteinExistence type="predicted"/>
<dbReference type="RefSeq" id="WP_255158473.1">
    <property type="nucleotide sequence ID" value="NZ_CP101497.1"/>
</dbReference>
<gene>
    <name evidence="2" type="ORF">NNL39_07430</name>
</gene>
<feature type="transmembrane region" description="Helical" evidence="1">
    <location>
        <begin position="141"/>
        <end position="166"/>
    </location>
</feature>
<dbReference type="EMBL" id="CP101497">
    <property type="protein sequence ID" value="UTT61517.1"/>
    <property type="molecule type" value="Genomic_DNA"/>
</dbReference>
<keyword evidence="1" id="KW-1133">Transmembrane helix</keyword>
<evidence type="ECO:0000256" key="1">
    <source>
        <dbReference type="SAM" id="Phobius"/>
    </source>
</evidence>
<feature type="transmembrane region" description="Helical" evidence="1">
    <location>
        <begin position="65"/>
        <end position="87"/>
    </location>
</feature>
<feature type="transmembrane region" description="Helical" evidence="1">
    <location>
        <begin position="178"/>
        <end position="198"/>
    </location>
</feature>
<evidence type="ECO:0000313" key="2">
    <source>
        <dbReference type="EMBL" id="UTT61517.1"/>
    </source>
</evidence>
<evidence type="ECO:0000313" key="3">
    <source>
        <dbReference type="Proteomes" id="UP001060039"/>
    </source>
</evidence>
<name>A0ABY5FUA8_9MICO</name>
<feature type="transmembrane region" description="Helical" evidence="1">
    <location>
        <begin position="41"/>
        <end position="59"/>
    </location>
</feature>
<organism evidence="2 3">
    <name type="scientific">Microcella humidisoli</name>
    <dbReference type="NCBI Taxonomy" id="2963406"/>
    <lineage>
        <taxon>Bacteria</taxon>
        <taxon>Bacillati</taxon>
        <taxon>Actinomycetota</taxon>
        <taxon>Actinomycetes</taxon>
        <taxon>Micrococcales</taxon>
        <taxon>Microbacteriaceae</taxon>
        <taxon>Microcella</taxon>
    </lineage>
</organism>
<keyword evidence="1" id="KW-0812">Transmembrane</keyword>
<accession>A0ABY5FUA8</accession>
<reference evidence="2" key="1">
    <citation type="submission" date="2022-07" db="EMBL/GenBank/DDBJ databases">
        <title>Taxonomic analysis of Microcella humidisoli nov. sp., isolated from riverside soil.</title>
        <authorList>
            <person name="Molina K.M."/>
            <person name="Kim S.B."/>
        </authorList>
    </citation>
    <scope>NUCLEOTIDE SEQUENCE</scope>
    <source>
        <strain evidence="2">MMS21-STM10</strain>
    </source>
</reference>
<keyword evidence="3" id="KW-1185">Reference proteome</keyword>
<protein>
    <submittedName>
        <fullName evidence="2">Uncharacterized protein</fullName>
    </submittedName>
</protein>
<dbReference type="Proteomes" id="UP001060039">
    <property type="component" value="Chromosome"/>
</dbReference>
<sequence>MSDADDADARARFESALATEYFVLQGASGATISESSSRSSLYMVSLSSSLIALGFVLNASAESFLAFAAVVLPVLFLLGTFTVVRLVDTSVENVRVLQQMARIRRHFAGIWPPGAHLFGVVETEVGEASRSLGLRRANRRAVFFTMATVIGAVNAVVGGAIVVLVLTSPLGLPTSVAVIAGVIAAVALSAIAVGYQLARFAPLFPREKS</sequence>
<keyword evidence="1" id="KW-0472">Membrane</keyword>